<dbReference type="Gene3D" id="3.30.420.10">
    <property type="entry name" value="Ribonuclease H-like superfamily/Ribonuclease H"/>
    <property type="match status" value="1"/>
</dbReference>
<dbReference type="InterPro" id="IPR004875">
    <property type="entry name" value="DDE_SF_endonuclease_dom"/>
</dbReference>
<dbReference type="EMBL" id="JAIWYP010000005">
    <property type="protein sequence ID" value="KAH3824520.1"/>
    <property type="molecule type" value="Genomic_DNA"/>
</dbReference>
<gene>
    <name evidence="2" type="ORF">DPMN_126357</name>
</gene>
<feature type="domain" description="DDE-1" evidence="1">
    <location>
        <begin position="17"/>
        <end position="132"/>
    </location>
</feature>
<accession>A0A9D4GZD3</accession>
<dbReference type="GO" id="GO:0003676">
    <property type="term" value="F:nucleic acid binding"/>
    <property type="evidence" value="ECO:0007669"/>
    <property type="project" value="InterPro"/>
</dbReference>
<reference evidence="2" key="2">
    <citation type="submission" date="2020-11" db="EMBL/GenBank/DDBJ databases">
        <authorList>
            <person name="McCartney M.A."/>
            <person name="Auch B."/>
            <person name="Kono T."/>
            <person name="Mallez S."/>
            <person name="Becker A."/>
            <person name="Gohl D.M."/>
            <person name="Silverstein K.A.T."/>
            <person name="Koren S."/>
            <person name="Bechman K.B."/>
            <person name="Herman A."/>
            <person name="Abrahante J.E."/>
            <person name="Garbe J."/>
        </authorList>
    </citation>
    <scope>NUCLEOTIDE SEQUENCE</scope>
    <source>
        <strain evidence="2">Duluth1</strain>
        <tissue evidence="2">Whole animal</tissue>
    </source>
</reference>
<sequence>MIIFAKNLPRDLQPVPESWSAVKSPKGYMDSSLFVKWLNESFIPNCGRSRPDLLIMDNLKAHLTPEATDVARTNQVELFCLSPHSTHLLKLLDVRILHLLKGNLAKVSQRLCFQSLQRSATPAHQVCLEHAVTV</sequence>
<comment type="caution">
    <text evidence="2">The sequence shown here is derived from an EMBL/GenBank/DDBJ whole genome shotgun (WGS) entry which is preliminary data.</text>
</comment>
<organism evidence="2 3">
    <name type="scientific">Dreissena polymorpha</name>
    <name type="common">Zebra mussel</name>
    <name type="synonym">Mytilus polymorpha</name>
    <dbReference type="NCBI Taxonomy" id="45954"/>
    <lineage>
        <taxon>Eukaryota</taxon>
        <taxon>Metazoa</taxon>
        <taxon>Spiralia</taxon>
        <taxon>Lophotrochozoa</taxon>
        <taxon>Mollusca</taxon>
        <taxon>Bivalvia</taxon>
        <taxon>Autobranchia</taxon>
        <taxon>Heteroconchia</taxon>
        <taxon>Euheterodonta</taxon>
        <taxon>Imparidentia</taxon>
        <taxon>Neoheterodontei</taxon>
        <taxon>Myida</taxon>
        <taxon>Dreissenoidea</taxon>
        <taxon>Dreissenidae</taxon>
        <taxon>Dreissena</taxon>
    </lineage>
</organism>
<dbReference type="AlphaFoldDB" id="A0A9D4GZD3"/>
<proteinExistence type="predicted"/>
<reference evidence="2" key="1">
    <citation type="journal article" date="2019" name="bioRxiv">
        <title>The Genome of the Zebra Mussel, Dreissena polymorpha: A Resource for Invasive Species Research.</title>
        <authorList>
            <person name="McCartney M.A."/>
            <person name="Auch B."/>
            <person name="Kono T."/>
            <person name="Mallez S."/>
            <person name="Zhang Y."/>
            <person name="Obille A."/>
            <person name="Becker A."/>
            <person name="Abrahante J.E."/>
            <person name="Garbe J."/>
            <person name="Badalamenti J.P."/>
            <person name="Herman A."/>
            <person name="Mangelson H."/>
            <person name="Liachko I."/>
            <person name="Sullivan S."/>
            <person name="Sone E.D."/>
            <person name="Koren S."/>
            <person name="Silverstein K.A.T."/>
            <person name="Beckman K.B."/>
            <person name="Gohl D.M."/>
        </authorList>
    </citation>
    <scope>NUCLEOTIDE SEQUENCE</scope>
    <source>
        <strain evidence="2">Duluth1</strain>
        <tissue evidence="2">Whole animal</tissue>
    </source>
</reference>
<protein>
    <recommendedName>
        <fullName evidence="1">DDE-1 domain-containing protein</fullName>
    </recommendedName>
</protein>
<dbReference type="Proteomes" id="UP000828390">
    <property type="component" value="Unassembled WGS sequence"/>
</dbReference>
<evidence type="ECO:0000313" key="2">
    <source>
        <dbReference type="EMBL" id="KAH3824520.1"/>
    </source>
</evidence>
<keyword evidence="3" id="KW-1185">Reference proteome</keyword>
<name>A0A9D4GZD3_DREPO</name>
<evidence type="ECO:0000259" key="1">
    <source>
        <dbReference type="Pfam" id="PF03184"/>
    </source>
</evidence>
<dbReference type="InterPro" id="IPR036397">
    <property type="entry name" value="RNaseH_sf"/>
</dbReference>
<dbReference type="Pfam" id="PF03184">
    <property type="entry name" value="DDE_1"/>
    <property type="match status" value="1"/>
</dbReference>
<evidence type="ECO:0000313" key="3">
    <source>
        <dbReference type="Proteomes" id="UP000828390"/>
    </source>
</evidence>